<feature type="transmembrane region" description="Helical" evidence="1">
    <location>
        <begin position="213"/>
        <end position="233"/>
    </location>
</feature>
<sequence>MNQYQHAYNQTFDKLSETDQSHFKQLEKDLDTHFPDETEKWSILYDMIRQLHRSRGKTFQALFGSDPVKHAFKVKNSVRKNGVNYWKSVALMNIYLAFFFMLSVMIMGSFTVSALLIIPPVLSFIMIPLLNLGIKDQGVKKSTGQKISTAAFAVLFTLSQGIILFSFHPVFDAFSIIHMDTSALNMLTTSAFSLLTLLSLLFIVTAGDIYNKILFVVTGLYSFSWVLSQFGVWPSFTHFMLTYGMFILLPVVIILQLIRGKRSQASGSDA</sequence>
<feature type="transmembrane region" description="Helical" evidence="1">
    <location>
        <begin position="85"/>
        <end position="106"/>
    </location>
</feature>
<feature type="transmembrane region" description="Helical" evidence="1">
    <location>
        <begin position="150"/>
        <end position="171"/>
    </location>
</feature>
<gene>
    <name evidence="2" type="ORF">ACFSX4_08310</name>
</gene>
<dbReference type="Proteomes" id="UP001597519">
    <property type="component" value="Unassembled WGS sequence"/>
</dbReference>
<name>A0ABW5WVN8_9STAP</name>
<keyword evidence="1" id="KW-0812">Transmembrane</keyword>
<proteinExistence type="predicted"/>
<keyword evidence="3" id="KW-1185">Reference proteome</keyword>
<feature type="transmembrane region" description="Helical" evidence="1">
    <location>
        <begin position="239"/>
        <end position="258"/>
    </location>
</feature>
<evidence type="ECO:0000313" key="2">
    <source>
        <dbReference type="EMBL" id="MFD2830460.1"/>
    </source>
</evidence>
<keyword evidence="1" id="KW-0472">Membrane</keyword>
<protein>
    <recommendedName>
        <fullName evidence="4">DUF1700 domain-containing protein</fullName>
    </recommendedName>
</protein>
<keyword evidence="1" id="KW-1133">Transmembrane helix</keyword>
<organism evidence="2 3">
    <name type="scientific">Corticicoccus populi</name>
    <dbReference type="NCBI Taxonomy" id="1812821"/>
    <lineage>
        <taxon>Bacteria</taxon>
        <taxon>Bacillati</taxon>
        <taxon>Bacillota</taxon>
        <taxon>Bacilli</taxon>
        <taxon>Bacillales</taxon>
        <taxon>Staphylococcaceae</taxon>
        <taxon>Corticicoccus</taxon>
    </lineage>
</organism>
<dbReference type="RefSeq" id="WP_377773514.1">
    <property type="nucleotide sequence ID" value="NZ_JBHUOQ010000003.1"/>
</dbReference>
<evidence type="ECO:0008006" key="4">
    <source>
        <dbReference type="Google" id="ProtNLM"/>
    </source>
</evidence>
<comment type="caution">
    <text evidence="2">The sequence shown here is derived from an EMBL/GenBank/DDBJ whole genome shotgun (WGS) entry which is preliminary data.</text>
</comment>
<evidence type="ECO:0000256" key="1">
    <source>
        <dbReference type="SAM" id="Phobius"/>
    </source>
</evidence>
<reference evidence="3" key="1">
    <citation type="journal article" date="2019" name="Int. J. Syst. Evol. Microbiol.">
        <title>The Global Catalogue of Microorganisms (GCM) 10K type strain sequencing project: providing services to taxonomists for standard genome sequencing and annotation.</title>
        <authorList>
            <consortium name="The Broad Institute Genomics Platform"/>
            <consortium name="The Broad Institute Genome Sequencing Center for Infectious Disease"/>
            <person name="Wu L."/>
            <person name="Ma J."/>
        </authorList>
    </citation>
    <scope>NUCLEOTIDE SEQUENCE [LARGE SCALE GENOMIC DNA]</scope>
    <source>
        <strain evidence="3">KCTC 33575</strain>
    </source>
</reference>
<evidence type="ECO:0000313" key="3">
    <source>
        <dbReference type="Proteomes" id="UP001597519"/>
    </source>
</evidence>
<accession>A0ABW5WVN8</accession>
<dbReference type="EMBL" id="JBHUOQ010000003">
    <property type="protein sequence ID" value="MFD2830460.1"/>
    <property type="molecule type" value="Genomic_DNA"/>
</dbReference>
<feature type="transmembrane region" description="Helical" evidence="1">
    <location>
        <begin position="112"/>
        <end position="130"/>
    </location>
</feature>
<feature type="transmembrane region" description="Helical" evidence="1">
    <location>
        <begin position="183"/>
        <end position="206"/>
    </location>
</feature>